<comment type="similarity">
    <text evidence="3">Belongs to the PMEL/NMB family.</text>
</comment>
<gene>
    <name evidence="7" type="ORF">EOD39_2925</name>
</gene>
<evidence type="ECO:0000256" key="2">
    <source>
        <dbReference type="ARBA" id="ARBA00023180"/>
    </source>
</evidence>
<dbReference type="InterPro" id="IPR013783">
    <property type="entry name" value="Ig-like_fold"/>
</dbReference>
<dbReference type="PANTHER" id="PTHR11861">
    <property type="entry name" value="MELANOCYTE PROTEIN PMEL 17-RELATED"/>
    <property type="match status" value="1"/>
</dbReference>
<keyword evidence="5" id="KW-0812">Transmembrane</keyword>
<keyword evidence="5" id="KW-1133">Transmembrane helix</keyword>
<keyword evidence="2" id="KW-0325">Glycoprotein</keyword>
<feature type="region of interest" description="Disordered" evidence="4">
    <location>
        <begin position="338"/>
        <end position="436"/>
    </location>
</feature>
<keyword evidence="5" id="KW-0472">Membrane</keyword>
<feature type="compositionally biased region" description="Low complexity" evidence="4">
    <location>
        <begin position="345"/>
        <end position="427"/>
    </location>
</feature>
<accession>A0A444TXF2</accession>
<evidence type="ECO:0000256" key="3">
    <source>
        <dbReference type="ARBA" id="ARBA00025776"/>
    </source>
</evidence>
<dbReference type="PANTHER" id="PTHR11861:SF11">
    <property type="entry name" value="TRANSMEMBRANE GLYCOPROTEIN NMB"/>
    <property type="match status" value="1"/>
</dbReference>
<dbReference type="InterPro" id="IPR046846">
    <property type="entry name" value="PKAT_KLD"/>
</dbReference>
<dbReference type="InterPro" id="IPR000601">
    <property type="entry name" value="PKD_dom"/>
</dbReference>
<dbReference type="Proteomes" id="UP000289886">
    <property type="component" value="Unassembled WGS sequence"/>
</dbReference>
<dbReference type="InterPro" id="IPR059017">
    <property type="entry name" value="PMEL_NMB_N"/>
</dbReference>
<dbReference type="PROSITE" id="PS50093">
    <property type="entry name" value="PKD"/>
    <property type="match status" value="1"/>
</dbReference>
<organism evidence="7 8">
    <name type="scientific">Acipenser ruthenus</name>
    <name type="common">Sterlet sturgeon</name>
    <dbReference type="NCBI Taxonomy" id="7906"/>
    <lineage>
        <taxon>Eukaryota</taxon>
        <taxon>Metazoa</taxon>
        <taxon>Chordata</taxon>
        <taxon>Craniata</taxon>
        <taxon>Vertebrata</taxon>
        <taxon>Euteleostomi</taxon>
        <taxon>Actinopterygii</taxon>
        <taxon>Chondrostei</taxon>
        <taxon>Acipenseriformes</taxon>
        <taxon>Acipenseridae</taxon>
        <taxon>Acipenser</taxon>
    </lineage>
</organism>
<dbReference type="Pfam" id="PF20433">
    <property type="entry name" value="PKAT_KLD"/>
    <property type="match status" value="1"/>
</dbReference>
<evidence type="ECO:0000313" key="8">
    <source>
        <dbReference type="Proteomes" id="UP000289886"/>
    </source>
</evidence>
<dbReference type="Pfam" id="PF26141">
    <property type="entry name" value="PMEL_NMB_N"/>
    <property type="match status" value="1"/>
</dbReference>
<reference evidence="7 8" key="1">
    <citation type="submission" date="2019-01" db="EMBL/GenBank/DDBJ databases">
        <title>Draft Genome and Complete Hox-Cluster Characterization of the Sterlet Sturgeon (Acipenser ruthenus).</title>
        <authorList>
            <person name="Wei Q."/>
        </authorList>
    </citation>
    <scope>NUCLEOTIDE SEQUENCE [LARGE SCALE GENOMIC DNA]</scope>
    <source>
        <strain evidence="7">WHYD16114868_AA</strain>
        <tissue evidence="7">Blood</tissue>
    </source>
</reference>
<dbReference type="CDD" id="cd00146">
    <property type="entry name" value="PKD"/>
    <property type="match status" value="1"/>
</dbReference>
<dbReference type="InterPro" id="IPR035986">
    <property type="entry name" value="PKD_dom_sf"/>
</dbReference>
<feature type="domain" description="PKD" evidence="6">
    <location>
        <begin position="292"/>
        <end position="328"/>
    </location>
</feature>
<dbReference type="GO" id="GO:0007155">
    <property type="term" value="P:cell adhesion"/>
    <property type="evidence" value="ECO:0007669"/>
    <property type="project" value="TreeGrafter"/>
</dbReference>
<keyword evidence="1" id="KW-0732">Signal</keyword>
<comment type="caution">
    <text evidence="7">The sequence shown here is derived from an EMBL/GenBank/DDBJ whole genome shotgun (WGS) entry which is preliminary data.</text>
</comment>
<dbReference type="Pfam" id="PF18911">
    <property type="entry name" value="PKD_4"/>
    <property type="match status" value="1"/>
</dbReference>
<dbReference type="GO" id="GO:0005178">
    <property type="term" value="F:integrin binding"/>
    <property type="evidence" value="ECO:0007669"/>
    <property type="project" value="TreeGrafter"/>
</dbReference>
<evidence type="ECO:0000256" key="4">
    <source>
        <dbReference type="SAM" id="MobiDB-lite"/>
    </source>
</evidence>
<proteinExistence type="inferred from homology"/>
<dbReference type="Gene3D" id="2.60.40.10">
    <property type="entry name" value="Immunoglobulins"/>
    <property type="match status" value="1"/>
</dbReference>
<dbReference type="AlphaFoldDB" id="A0A444TXF2"/>
<evidence type="ECO:0000256" key="5">
    <source>
        <dbReference type="SAM" id="Phobius"/>
    </source>
</evidence>
<evidence type="ECO:0000256" key="1">
    <source>
        <dbReference type="ARBA" id="ARBA00022729"/>
    </source>
</evidence>
<keyword evidence="8" id="KW-1185">Reference proteome</keyword>
<evidence type="ECO:0000259" key="6">
    <source>
        <dbReference type="PROSITE" id="PS50093"/>
    </source>
</evidence>
<evidence type="ECO:0000313" key="7">
    <source>
        <dbReference type="EMBL" id="RXM27623.1"/>
    </source>
</evidence>
<dbReference type="InterPro" id="IPR045219">
    <property type="entry name" value="PKAT"/>
</dbReference>
<dbReference type="EMBL" id="SCEB01215799">
    <property type="protein sequence ID" value="RXM27623.1"/>
    <property type="molecule type" value="Genomic_DNA"/>
</dbReference>
<sequence>MMPSGARMGSGKHARLQGWSLDTNGWNEGLYPSINHRRGKGKIVAHLTSDSPALVGSNITFTARLEFPKCQKEDENGDLVYEKHCIDGEDMYNWTSWIDDYGFGNCTDKSNCNVFPDGKPFPQRSDWRRNNYVYVWHTMGQYYQKNDRSVSSISLNTTNITLGAQLMELSVYRKSNRRKYSPAATASGIYFVTGQYYQKNDRSVSSISLNTTNITLGAQLMELSVYRKSNRRKYSPAATASGIYFVTDQIPFIVNISQKNAQNASDNVFIKDSDIVFNVKIHDPSNYLKKAEVSYKWDFSDGNKLTTRSSIATHAYSQLVNYTVKLTIEAIFKVPCGPATPTPMSPTSVTSDPTTADSATTVTQTTAPPTTDADTQTTAPPTTDADTRTTAPPTTDADTRTTAPPTTSAASTTMIFNSTTSTAASTTEPRLLQRRRRSPECKLYRYGSFIANLSIVGNVRTTNIKVSTASVTDVTVDFLVKCSGSIPTSACTIILDSTCKVTKNIICDKVPAADQCQLTLQRAFNQSGIFCVNITLSDSASLALASTLVTIGQESKYTVVKEASLVAGAVLMVLIAVAALLYKRYKVYKPVNRHPGDGSVEGVTIYFSRLKMAMFPWNEERNPLLQGKTAEL</sequence>
<name>A0A444TXF2_ACIRT</name>
<protein>
    <submittedName>
        <fullName evidence="7">Protein QNR-71</fullName>
    </submittedName>
</protein>
<dbReference type="GO" id="GO:0005886">
    <property type="term" value="C:plasma membrane"/>
    <property type="evidence" value="ECO:0007669"/>
    <property type="project" value="TreeGrafter"/>
</dbReference>
<dbReference type="SUPFAM" id="SSF49299">
    <property type="entry name" value="PKD domain"/>
    <property type="match status" value="1"/>
</dbReference>
<feature type="transmembrane region" description="Helical" evidence="5">
    <location>
        <begin position="563"/>
        <end position="582"/>
    </location>
</feature>